<evidence type="ECO:0000256" key="4">
    <source>
        <dbReference type="SAM" id="Phobius"/>
    </source>
</evidence>
<organism evidence="5 6">
    <name type="scientific">Stentor coeruleus</name>
    <dbReference type="NCBI Taxonomy" id="5963"/>
    <lineage>
        <taxon>Eukaryota</taxon>
        <taxon>Sar</taxon>
        <taxon>Alveolata</taxon>
        <taxon>Ciliophora</taxon>
        <taxon>Postciliodesmatophora</taxon>
        <taxon>Heterotrichea</taxon>
        <taxon>Heterotrichida</taxon>
        <taxon>Stentoridae</taxon>
        <taxon>Stentor</taxon>
    </lineage>
</organism>
<dbReference type="OrthoDB" id="296884at2759"/>
<dbReference type="AlphaFoldDB" id="A0A1R2CAZ6"/>
<keyword evidence="4" id="KW-1133">Transmembrane helix</keyword>
<evidence type="ECO:0000256" key="2">
    <source>
        <dbReference type="ARBA" id="ARBA00006484"/>
    </source>
</evidence>
<dbReference type="PANTHER" id="PTHR43899">
    <property type="entry name" value="RH59310P"/>
    <property type="match status" value="1"/>
</dbReference>
<proteinExistence type="inferred from homology"/>
<dbReference type="GO" id="GO:0016491">
    <property type="term" value="F:oxidoreductase activity"/>
    <property type="evidence" value="ECO:0007669"/>
    <property type="project" value="UniProtKB-KW"/>
</dbReference>
<dbReference type="PANTHER" id="PTHR43899:SF13">
    <property type="entry name" value="RH59310P"/>
    <property type="match status" value="1"/>
</dbReference>
<name>A0A1R2CAZ6_9CILI</name>
<keyword evidence="3" id="KW-0560">Oxidoreductase</keyword>
<dbReference type="SUPFAM" id="SSF51735">
    <property type="entry name" value="NAD(P)-binding Rossmann-fold domains"/>
    <property type="match status" value="1"/>
</dbReference>
<dbReference type="InterPro" id="IPR036291">
    <property type="entry name" value="NAD(P)-bd_dom_sf"/>
</dbReference>
<evidence type="ECO:0000256" key="3">
    <source>
        <dbReference type="ARBA" id="ARBA00023002"/>
    </source>
</evidence>
<dbReference type="Gene3D" id="3.40.50.720">
    <property type="entry name" value="NAD(P)-binding Rossmann-like Domain"/>
    <property type="match status" value="1"/>
</dbReference>
<comment type="caution">
    <text evidence="5">The sequence shown here is derived from an EMBL/GenBank/DDBJ whole genome shotgun (WGS) entry which is preliminary data.</text>
</comment>
<dbReference type="Proteomes" id="UP000187209">
    <property type="component" value="Unassembled WGS sequence"/>
</dbReference>
<keyword evidence="4" id="KW-0812">Transmembrane</keyword>
<evidence type="ECO:0000313" key="6">
    <source>
        <dbReference type="Proteomes" id="UP000187209"/>
    </source>
</evidence>
<comment type="similarity">
    <text evidence="2">Belongs to the short-chain dehydrogenases/reductases (SDR) family.</text>
</comment>
<dbReference type="InterPro" id="IPR051019">
    <property type="entry name" value="VLCFA-Steroid_DH"/>
</dbReference>
<comment type="subcellular location">
    <subcellularLocation>
        <location evidence="1">Endoplasmic reticulum</location>
    </subcellularLocation>
</comment>
<dbReference type="InterPro" id="IPR002347">
    <property type="entry name" value="SDR_fam"/>
</dbReference>
<reference evidence="5 6" key="1">
    <citation type="submission" date="2016-11" db="EMBL/GenBank/DDBJ databases">
        <title>The macronuclear genome of Stentor coeruleus: a giant cell with tiny introns.</title>
        <authorList>
            <person name="Slabodnick M."/>
            <person name="Ruby J.G."/>
            <person name="Reiff S.B."/>
            <person name="Swart E.C."/>
            <person name="Gosai S."/>
            <person name="Prabakaran S."/>
            <person name="Witkowska E."/>
            <person name="Larue G.E."/>
            <person name="Fisher S."/>
            <person name="Freeman R.M."/>
            <person name="Gunawardena J."/>
            <person name="Chu W."/>
            <person name="Stover N.A."/>
            <person name="Gregory B.D."/>
            <person name="Nowacki M."/>
            <person name="Derisi J."/>
            <person name="Roy S.W."/>
            <person name="Marshall W.F."/>
            <person name="Sood P."/>
        </authorList>
    </citation>
    <scope>NUCLEOTIDE SEQUENCE [LARGE SCALE GENOMIC DNA]</scope>
    <source>
        <strain evidence="5">WM001</strain>
    </source>
</reference>
<gene>
    <name evidence="5" type="ORF">SteCoe_12381</name>
</gene>
<evidence type="ECO:0000256" key="1">
    <source>
        <dbReference type="ARBA" id="ARBA00004240"/>
    </source>
</evidence>
<dbReference type="EMBL" id="MPUH01000214">
    <property type="protein sequence ID" value="OMJ86176.1"/>
    <property type="molecule type" value="Genomic_DNA"/>
</dbReference>
<evidence type="ECO:0000313" key="5">
    <source>
        <dbReference type="EMBL" id="OMJ86176.1"/>
    </source>
</evidence>
<feature type="transmembrane region" description="Helical" evidence="4">
    <location>
        <begin position="6"/>
        <end position="27"/>
    </location>
</feature>
<dbReference type="Pfam" id="PF00106">
    <property type="entry name" value="adh_short"/>
    <property type="match status" value="1"/>
</dbReference>
<dbReference type="PIRSF" id="PIRSF000126">
    <property type="entry name" value="11-beta-HSD1"/>
    <property type="match status" value="1"/>
</dbReference>
<protein>
    <submittedName>
        <fullName evidence="5">Uncharacterized protein</fullName>
    </submittedName>
</protein>
<accession>A0A1R2CAZ6</accession>
<dbReference type="PROSITE" id="PS00061">
    <property type="entry name" value="ADH_SHORT"/>
    <property type="match status" value="1"/>
</dbReference>
<keyword evidence="6" id="KW-1185">Reference proteome</keyword>
<dbReference type="PRINTS" id="PR00081">
    <property type="entry name" value="GDHRDH"/>
</dbReference>
<sequence length="306" mass="34908">MSLWEIIVWIGILRASYLFLQWVYYNYICSLNINNYKYGWIVITGASDGIGKAIATDLAKKGFKLVLISRSKDKLEKVVNELISLTGNNDIKCIIADFTYSHRNPEEFYSNLMTQLAPYEISALFNIVGVLYFDYLAEQDLNIIEEMLGVNIYPQTLLSYHILPKFLERFNETKKRSLLVNTSSTIDLITIPTTSVYTATKRYADFLSEGISLEYSHAVDVVTLKPGVVDTKMTGSNGNGYSYLPLTAEVNSFARYFINHLHKGVNYGHWKHSILAFLMTVLPHQIMTAVIKISHPILVWLKLIKH</sequence>
<dbReference type="InterPro" id="IPR020904">
    <property type="entry name" value="Sc_DH/Rdtase_CS"/>
</dbReference>
<keyword evidence="4" id="KW-0472">Membrane</keyword>
<dbReference type="GO" id="GO:0005783">
    <property type="term" value="C:endoplasmic reticulum"/>
    <property type="evidence" value="ECO:0007669"/>
    <property type="project" value="UniProtKB-SubCell"/>
</dbReference>